<proteinExistence type="predicted"/>
<gene>
    <name evidence="2" type="ORF">NTEN_LOCUS23508</name>
</gene>
<keyword evidence="3" id="KW-1185">Reference proteome</keyword>
<dbReference type="OrthoDB" id="6626711at2759"/>
<dbReference type="EMBL" id="CADCXU010034634">
    <property type="protein sequence ID" value="CAB0019861.1"/>
    <property type="molecule type" value="Genomic_DNA"/>
</dbReference>
<evidence type="ECO:0000313" key="2">
    <source>
        <dbReference type="EMBL" id="CAB0019861.1"/>
    </source>
</evidence>
<dbReference type="Proteomes" id="UP000479000">
    <property type="component" value="Unassembled WGS sequence"/>
</dbReference>
<reference evidence="2 3" key="1">
    <citation type="submission" date="2020-02" db="EMBL/GenBank/DDBJ databases">
        <authorList>
            <person name="Ferguson B K."/>
        </authorList>
    </citation>
    <scope>NUCLEOTIDE SEQUENCE [LARGE SCALE GENOMIC DNA]</scope>
</reference>
<dbReference type="AlphaFoldDB" id="A0A6H5HRY6"/>
<evidence type="ECO:0000256" key="1">
    <source>
        <dbReference type="SAM" id="MobiDB-lite"/>
    </source>
</evidence>
<evidence type="ECO:0000313" key="3">
    <source>
        <dbReference type="Proteomes" id="UP000479000"/>
    </source>
</evidence>
<name>A0A6H5HRY6_9HEMI</name>
<feature type="non-terminal residue" evidence="2">
    <location>
        <position position="1"/>
    </location>
</feature>
<organism evidence="2 3">
    <name type="scientific">Nesidiocoris tenuis</name>
    <dbReference type="NCBI Taxonomy" id="355587"/>
    <lineage>
        <taxon>Eukaryota</taxon>
        <taxon>Metazoa</taxon>
        <taxon>Ecdysozoa</taxon>
        <taxon>Arthropoda</taxon>
        <taxon>Hexapoda</taxon>
        <taxon>Insecta</taxon>
        <taxon>Pterygota</taxon>
        <taxon>Neoptera</taxon>
        <taxon>Paraneoptera</taxon>
        <taxon>Hemiptera</taxon>
        <taxon>Heteroptera</taxon>
        <taxon>Panheteroptera</taxon>
        <taxon>Cimicomorpha</taxon>
        <taxon>Miridae</taxon>
        <taxon>Dicyphina</taxon>
        <taxon>Nesidiocoris</taxon>
    </lineage>
</organism>
<sequence length="188" mass="21050">PSRSLNHAPCAPACGAERASYCYKNATTPSVQCSIHQQLLHPQSDDRTSHFHRRPGASFTRRESSPYSDPQNRRTSRTSGSYQGDPPPCSSTPDQHRLMAYSTVLPRLLYGSTYPRCVPSNQPFQGGPGKAPQIVHRPWSSYHVSERQSPQSKLRSLGLRDQDRCSCGEPETARHVLVDCARYNDLRD</sequence>
<feature type="region of interest" description="Disordered" evidence="1">
    <location>
        <begin position="41"/>
        <end position="95"/>
    </location>
</feature>
<accession>A0A6H5HRY6</accession>
<protein>
    <submittedName>
        <fullName evidence="2">Uncharacterized protein</fullName>
    </submittedName>
</protein>